<dbReference type="InterPro" id="IPR003607">
    <property type="entry name" value="HD/PDEase_dom"/>
</dbReference>
<dbReference type="STRING" id="1111735.GCA_000428045_01091"/>
<sequence length="325" mass="36419">MICINCGRTHRYISSSIDQGMHWLRQDESTRLGICSFCPDSVAAWDQGARDVRDLAAAKLKTERETDLPGWLIKHAKLPSLQHVLIEIYKELESETAGIERMIQLLETDPGLTARTLQIGNSAYYGAAKQITRVEDAILRVGPFDLWALLISTEVKSLFFGIRPDLMDMNSFWQHSLFTACACRVFAEQQRQDSAGELFVAGLIHDVGKLLFLQMMPIEYADVINRHIGGDEGAELEVELLGIDHAQLGARLFENWELPGILIKLTAGHHTKSSPSEQVTLLRRADKLAHEYLDHKPTNAESQAHTEPAIQPIAALFQQLTELVL</sequence>
<dbReference type="InterPro" id="IPR013976">
    <property type="entry name" value="HDOD"/>
</dbReference>
<proteinExistence type="predicted"/>
<feature type="domain" description="HDOD" evidence="1">
    <location>
        <begin position="78"/>
        <end position="272"/>
    </location>
</feature>
<dbReference type="PANTHER" id="PTHR33525">
    <property type="match status" value="1"/>
</dbReference>
<dbReference type="Proteomes" id="UP000235015">
    <property type="component" value="Unassembled WGS sequence"/>
</dbReference>
<organism evidence="2 3">
    <name type="scientific">Sedimenticola selenatireducens</name>
    <dbReference type="NCBI Taxonomy" id="191960"/>
    <lineage>
        <taxon>Bacteria</taxon>
        <taxon>Pseudomonadati</taxon>
        <taxon>Pseudomonadota</taxon>
        <taxon>Gammaproteobacteria</taxon>
        <taxon>Chromatiales</taxon>
        <taxon>Sedimenticolaceae</taxon>
        <taxon>Sedimenticola</taxon>
    </lineage>
</organism>
<dbReference type="EMBL" id="PKUN01000005">
    <property type="protein sequence ID" value="PLX62476.1"/>
    <property type="molecule type" value="Genomic_DNA"/>
</dbReference>
<dbReference type="InterPro" id="IPR052340">
    <property type="entry name" value="RNase_Y/CdgJ"/>
</dbReference>
<evidence type="ECO:0000313" key="2">
    <source>
        <dbReference type="EMBL" id="PLX62476.1"/>
    </source>
</evidence>
<dbReference type="CDD" id="cd00077">
    <property type="entry name" value="HDc"/>
    <property type="match status" value="1"/>
</dbReference>
<evidence type="ECO:0000259" key="1">
    <source>
        <dbReference type="PROSITE" id="PS51833"/>
    </source>
</evidence>
<accession>A0A2N6CYP3</accession>
<dbReference type="SUPFAM" id="SSF109604">
    <property type="entry name" value="HD-domain/PDEase-like"/>
    <property type="match status" value="1"/>
</dbReference>
<protein>
    <recommendedName>
        <fullName evidence="1">HDOD domain-containing protein</fullName>
    </recommendedName>
</protein>
<evidence type="ECO:0000313" key="3">
    <source>
        <dbReference type="Proteomes" id="UP000235015"/>
    </source>
</evidence>
<reference evidence="2 3" key="1">
    <citation type="submission" date="2017-11" db="EMBL/GenBank/DDBJ databases">
        <title>Genome-resolved metagenomics identifies genetic mobility, metabolic interactions, and unexpected diversity in perchlorate-reducing communities.</title>
        <authorList>
            <person name="Barnum T.P."/>
            <person name="Figueroa I.A."/>
            <person name="Carlstrom C.I."/>
            <person name="Lucas L.N."/>
            <person name="Engelbrektson A.L."/>
            <person name="Coates J.D."/>
        </authorList>
    </citation>
    <scope>NUCLEOTIDE SEQUENCE [LARGE SCALE GENOMIC DNA]</scope>
    <source>
        <strain evidence="2">BM301</strain>
    </source>
</reference>
<dbReference type="PROSITE" id="PS51833">
    <property type="entry name" value="HDOD"/>
    <property type="match status" value="1"/>
</dbReference>
<dbReference type="Pfam" id="PF08668">
    <property type="entry name" value="HDOD"/>
    <property type="match status" value="1"/>
</dbReference>
<dbReference type="AlphaFoldDB" id="A0A2N6CYP3"/>
<gene>
    <name evidence="2" type="ORF">C0630_06505</name>
</gene>
<dbReference type="PANTHER" id="PTHR33525:SF3">
    <property type="entry name" value="RIBONUCLEASE Y"/>
    <property type="match status" value="1"/>
</dbReference>
<comment type="caution">
    <text evidence="2">The sequence shown here is derived from an EMBL/GenBank/DDBJ whole genome shotgun (WGS) entry which is preliminary data.</text>
</comment>
<name>A0A2N6CYP3_9GAMM</name>
<dbReference type="RefSeq" id="WP_273438408.1">
    <property type="nucleotide sequence ID" value="NZ_PKUN01000005.1"/>
</dbReference>
<dbReference type="Gene3D" id="1.10.3210.10">
    <property type="entry name" value="Hypothetical protein af1432"/>
    <property type="match status" value="1"/>
</dbReference>